<dbReference type="RefSeq" id="XP_033391707.1">
    <property type="nucleotide sequence ID" value="XM_033542689.1"/>
</dbReference>
<reference evidence="2" key="1">
    <citation type="journal article" date="2020" name="Stud. Mycol.">
        <title>101 Dothideomycetes genomes: a test case for predicting lifestyles and emergence of pathogens.</title>
        <authorList>
            <person name="Haridas S."/>
            <person name="Albert R."/>
            <person name="Binder M."/>
            <person name="Bloem J."/>
            <person name="Labutti K."/>
            <person name="Salamov A."/>
            <person name="Andreopoulos B."/>
            <person name="Baker S."/>
            <person name="Barry K."/>
            <person name="Bills G."/>
            <person name="Bluhm B."/>
            <person name="Cannon C."/>
            <person name="Castanera R."/>
            <person name="Culley D."/>
            <person name="Daum C."/>
            <person name="Ezra D."/>
            <person name="Gonzalez J."/>
            <person name="Henrissat B."/>
            <person name="Kuo A."/>
            <person name="Liang C."/>
            <person name="Lipzen A."/>
            <person name="Lutzoni F."/>
            <person name="Magnuson J."/>
            <person name="Mondo S."/>
            <person name="Nolan M."/>
            <person name="Ohm R."/>
            <person name="Pangilinan J."/>
            <person name="Park H.-J."/>
            <person name="Ramirez L."/>
            <person name="Alfaro M."/>
            <person name="Sun H."/>
            <person name="Tritt A."/>
            <person name="Yoshinaga Y."/>
            <person name="Zwiers L.-H."/>
            <person name="Turgeon B."/>
            <person name="Goodwin S."/>
            <person name="Spatafora J."/>
            <person name="Crous P."/>
            <person name="Grigoriev I."/>
        </authorList>
    </citation>
    <scope>NUCLEOTIDE SEQUENCE</scope>
    <source>
        <strain evidence="2">CBS 121167</strain>
    </source>
</reference>
<organism evidence="2 3">
    <name type="scientific">Aplosporella prunicola CBS 121167</name>
    <dbReference type="NCBI Taxonomy" id="1176127"/>
    <lineage>
        <taxon>Eukaryota</taxon>
        <taxon>Fungi</taxon>
        <taxon>Dikarya</taxon>
        <taxon>Ascomycota</taxon>
        <taxon>Pezizomycotina</taxon>
        <taxon>Dothideomycetes</taxon>
        <taxon>Dothideomycetes incertae sedis</taxon>
        <taxon>Botryosphaeriales</taxon>
        <taxon>Aplosporellaceae</taxon>
        <taxon>Aplosporella</taxon>
    </lineage>
</organism>
<evidence type="ECO:0000313" key="2">
    <source>
        <dbReference type="EMBL" id="KAF2135989.1"/>
    </source>
</evidence>
<evidence type="ECO:0000313" key="3">
    <source>
        <dbReference type="Proteomes" id="UP000799438"/>
    </source>
</evidence>
<sequence length="146" mass="16521">MGGSRTSKKSFTFDEDIPPTSPRQRPRSTSPSFNTSFPSARPVHEEVESHIDLGSGEVPPRDPKPLTKTNSEPDNGALVQTARHALTLNKDTHRKEATPNKTSRNADPRRPEKVGKYWSITQEKWDEASGGKKRQFNHMRRIMETE</sequence>
<feature type="compositionally biased region" description="Basic and acidic residues" evidence="1">
    <location>
        <begin position="42"/>
        <end position="51"/>
    </location>
</feature>
<name>A0A6A6AVL8_9PEZI</name>
<proteinExistence type="predicted"/>
<feature type="compositionally biased region" description="Low complexity" evidence="1">
    <location>
        <begin position="27"/>
        <end position="39"/>
    </location>
</feature>
<accession>A0A6A6AVL8</accession>
<gene>
    <name evidence="2" type="ORF">K452DRAFT_303144</name>
</gene>
<dbReference type="AlphaFoldDB" id="A0A6A6AVL8"/>
<dbReference type="GeneID" id="54300186"/>
<feature type="compositionally biased region" description="Basic residues" evidence="1">
    <location>
        <begin position="131"/>
        <end position="140"/>
    </location>
</feature>
<evidence type="ECO:0000256" key="1">
    <source>
        <dbReference type="SAM" id="MobiDB-lite"/>
    </source>
</evidence>
<feature type="compositionally biased region" description="Basic and acidic residues" evidence="1">
    <location>
        <begin position="90"/>
        <end position="115"/>
    </location>
</feature>
<protein>
    <submittedName>
        <fullName evidence="2">Uncharacterized protein</fullName>
    </submittedName>
</protein>
<dbReference type="Proteomes" id="UP000799438">
    <property type="component" value="Unassembled WGS sequence"/>
</dbReference>
<feature type="region of interest" description="Disordered" evidence="1">
    <location>
        <begin position="1"/>
        <end position="146"/>
    </location>
</feature>
<dbReference type="EMBL" id="ML995540">
    <property type="protein sequence ID" value="KAF2135989.1"/>
    <property type="molecule type" value="Genomic_DNA"/>
</dbReference>
<keyword evidence="3" id="KW-1185">Reference proteome</keyword>